<dbReference type="PATRIC" id="fig|224013.5.peg.2206"/>
<sequence length="116" mass="13069">MSKKYRLGYPEDRAGLSDDDVVSAPGGLCFGMSDMVKMNSLMTAIISWTTAGRFPPPEHKWFTEEGFRCEVLRASGGGWMKGRFRFRLEFIPDEPALPPQKDPNSPLDDLRTNLDI</sequence>
<keyword evidence="3" id="KW-1185">Reference proteome</keyword>
<evidence type="ECO:0000313" key="3">
    <source>
        <dbReference type="Proteomes" id="UP000062645"/>
    </source>
</evidence>
<evidence type="ECO:0000256" key="1">
    <source>
        <dbReference type="SAM" id="MobiDB-lite"/>
    </source>
</evidence>
<dbReference type="AlphaFoldDB" id="A0A0M4TU38"/>
<protein>
    <recommendedName>
        <fullName evidence="4">KGK domain-containing protein</fullName>
    </recommendedName>
</protein>
<dbReference type="Proteomes" id="UP000062645">
    <property type="component" value="Chromosome"/>
</dbReference>
<reference evidence="2 3" key="2">
    <citation type="journal article" date="2016" name="Genome Announc.">
        <title>Draft Genome Sequence of the N2-Fixing Cyanobacterium Nostoc piscinale CENA21, Isolated from the Brazilian Amazon Floodplain.</title>
        <authorList>
            <person name="Leao T."/>
            <person name="Guimaraes P.I."/>
            <person name="de Melo A.G."/>
            <person name="Ramos R.T."/>
            <person name="Leao P.N."/>
            <person name="Silva A."/>
            <person name="Fiore M.F."/>
            <person name="Schneider M.P."/>
        </authorList>
    </citation>
    <scope>NUCLEOTIDE SEQUENCE [LARGE SCALE GENOMIC DNA]</scope>
    <source>
        <strain evidence="2 3">CENA21</strain>
    </source>
</reference>
<dbReference type="EMBL" id="CP012036">
    <property type="protein sequence ID" value="ALF52969.1"/>
    <property type="molecule type" value="Genomic_DNA"/>
</dbReference>
<proteinExistence type="predicted"/>
<reference evidence="3" key="1">
    <citation type="submission" date="2015-07" db="EMBL/GenBank/DDBJ databases">
        <title>Genome Of Nitrogen-Fixing Cyanobacterium Nostoc piscinale CENA21 From Solimoes/Amazon River Floodplain Sediments And Comparative Genomics To Uncover Biosynthetic Natural Products Potential.</title>
        <authorList>
            <person name="Leao T.F."/>
            <person name="Leao P.N."/>
            <person name="Guimaraes P.I."/>
            <person name="de Melo A.G.C."/>
            <person name="Ramos R.T.J."/>
            <person name="Silva A."/>
            <person name="Fiore M.F."/>
            <person name="Schneider M.P.C."/>
        </authorList>
    </citation>
    <scope>NUCLEOTIDE SEQUENCE [LARGE SCALE GENOMIC DNA]</scope>
    <source>
        <strain evidence="3">CENA21</strain>
    </source>
</reference>
<dbReference type="InterPro" id="IPR014971">
    <property type="entry name" value="KGK"/>
</dbReference>
<gene>
    <name evidence="2" type="ORF">ACX27_09090</name>
</gene>
<accession>A0A0M4TU38</accession>
<evidence type="ECO:0000313" key="2">
    <source>
        <dbReference type="EMBL" id="ALF52969.1"/>
    </source>
</evidence>
<dbReference type="RefSeq" id="WP_062291190.1">
    <property type="nucleotide sequence ID" value="NZ_CP012036.1"/>
</dbReference>
<dbReference type="KEGG" id="npz:ACX27_09090"/>
<name>A0A0M4TU38_9NOSO</name>
<organism evidence="2 3">
    <name type="scientific">Nostoc piscinale CENA21</name>
    <dbReference type="NCBI Taxonomy" id="224013"/>
    <lineage>
        <taxon>Bacteria</taxon>
        <taxon>Bacillati</taxon>
        <taxon>Cyanobacteriota</taxon>
        <taxon>Cyanophyceae</taxon>
        <taxon>Nostocales</taxon>
        <taxon>Nostocaceae</taxon>
        <taxon>Nostoc</taxon>
    </lineage>
</organism>
<feature type="region of interest" description="Disordered" evidence="1">
    <location>
        <begin position="94"/>
        <end position="116"/>
    </location>
</feature>
<dbReference type="Pfam" id="PF08872">
    <property type="entry name" value="KGK"/>
    <property type="match status" value="1"/>
</dbReference>
<evidence type="ECO:0008006" key="4">
    <source>
        <dbReference type="Google" id="ProtNLM"/>
    </source>
</evidence>